<dbReference type="Proteomes" id="UP000682111">
    <property type="component" value="Unassembled WGS sequence"/>
</dbReference>
<organism evidence="4 5">
    <name type="scientific">Robertmurraya siralis</name>
    <dbReference type="NCBI Taxonomy" id="77777"/>
    <lineage>
        <taxon>Bacteria</taxon>
        <taxon>Bacillati</taxon>
        <taxon>Bacillota</taxon>
        <taxon>Bacilli</taxon>
        <taxon>Bacillales</taxon>
        <taxon>Bacillaceae</taxon>
        <taxon>Robertmurraya</taxon>
    </lineage>
</organism>
<dbReference type="Pfam" id="PF00011">
    <property type="entry name" value="HSP20"/>
    <property type="match status" value="1"/>
</dbReference>
<feature type="domain" description="SHSP" evidence="3">
    <location>
        <begin position="43"/>
        <end position="156"/>
    </location>
</feature>
<evidence type="ECO:0000256" key="1">
    <source>
        <dbReference type="PROSITE-ProRule" id="PRU00285"/>
    </source>
</evidence>
<comment type="similarity">
    <text evidence="1 2">Belongs to the small heat shock protein (HSP20) family.</text>
</comment>
<comment type="caution">
    <text evidence="4">The sequence shown here is derived from an EMBL/GenBank/DDBJ whole genome shotgun (WGS) entry which is preliminary data.</text>
</comment>
<dbReference type="SUPFAM" id="SSF49764">
    <property type="entry name" value="HSP20-like chaperones"/>
    <property type="match status" value="1"/>
</dbReference>
<dbReference type="PANTHER" id="PTHR11527">
    <property type="entry name" value="HEAT-SHOCK PROTEIN 20 FAMILY MEMBER"/>
    <property type="match status" value="1"/>
</dbReference>
<dbReference type="RefSeq" id="WP_095306505.1">
    <property type="nucleotide sequence ID" value="NZ_BORC01000001.1"/>
</dbReference>
<proteinExistence type="inferred from homology"/>
<evidence type="ECO:0000313" key="5">
    <source>
        <dbReference type="Proteomes" id="UP000682111"/>
    </source>
</evidence>
<dbReference type="InterPro" id="IPR002068">
    <property type="entry name" value="A-crystallin/Hsp20_dom"/>
</dbReference>
<dbReference type="Gene3D" id="2.60.40.790">
    <property type="match status" value="1"/>
</dbReference>
<gene>
    <name evidence="4" type="ORF">J27TS8_07800</name>
</gene>
<evidence type="ECO:0000259" key="3">
    <source>
        <dbReference type="PROSITE" id="PS01031"/>
    </source>
</evidence>
<dbReference type="AlphaFoldDB" id="A0A920BT06"/>
<evidence type="ECO:0000256" key="2">
    <source>
        <dbReference type="RuleBase" id="RU003616"/>
    </source>
</evidence>
<protein>
    <submittedName>
        <fullName evidence="4">Molecular chaperone Hsp20</fullName>
    </submittedName>
</protein>
<dbReference type="InterPro" id="IPR031107">
    <property type="entry name" value="Small_HSP"/>
</dbReference>
<dbReference type="EMBL" id="BORC01000001">
    <property type="protein sequence ID" value="GIN60787.1"/>
    <property type="molecule type" value="Genomic_DNA"/>
</dbReference>
<dbReference type="InterPro" id="IPR008978">
    <property type="entry name" value="HSP20-like_chaperone"/>
</dbReference>
<evidence type="ECO:0000313" key="4">
    <source>
        <dbReference type="EMBL" id="GIN60787.1"/>
    </source>
</evidence>
<keyword evidence="5" id="KW-1185">Reference proteome</keyword>
<accession>A0A920BT06</accession>
<sequence>MSSKLPKEPDHYQDPFGDFRNLMNDFFHKRPVKGFLQSMDEFFQMPFSSFPVQIKELDEKIIITAELPGVKKEQIHIDVLERSITISVKNVEMVIEEDEKKNYFKKSQSTQQLSRNIYLGHIIDEASVKASYQNGLLKIRVPKPKGKQIFISDGEQ</sequence>
<name>A0A920BT06_9BACI</name>
<dbReference type="PROSITE" id="PS01031">
    <property type="entry name" value="SHSP"/>
    <property type="match status" value="1"/>
</dbReference>
<reference evidence="4" key="1">
    <citation type="submission" date="2021-03" db="EMBL/GenBank/DDBJ databases">
        <title>Antimicrobial resistance genes in bacteria isolated from Japanese honey, and their potential for conferring macrolide and lincosamide resistance in the American foulbrood pathogen Paenibacillus larvae.</title>
        <authorList>
            <person name="Okamoto M."/>
            <person name="Kumagai M."/>
            <person name="Kanamori H."/>
            <person name="Takamatsu D."/>
        </authorList>
    </citation>
    <scope>NUCLEOTIDE SEQUENCE</scope>
    <source>
        <strain evidence="4">J27TS8</strain>
    </source>
</reference>